<reference evidence="1 2" key="1">
    <citation type="journal article" date="2016" name="Fungal Biol.">
        <title>The genome of Xylona heveae provides a window into fungal endophytism.</title>
        <authorList>
            <person name="Gazis R."/>
            <person name="Kuo A."/>
            <person name="Riley R."/>
            <person name="LaButti K."/>
            <person name="Lipzen A."/>
            <person name="Lin J."/>
            <person name="Amirebrahimi M."/>
            <person name="Hesse C.N."/>
            <person name="Spatafora J.W."/>
            <person name="Henrissat B."/>
            <person name="Hainaut M."/>
            <person name="Grigoriev I.V."/>
            <person name="Hibbett D.S."/>
        </authorList>
    </citation>
    <scope>NUCLEOTIDE SEQUENCE [LARGE SCALE GENOMIC DNA]</scope>
    <source>
        <strain evidence="1 2">TC161</strain>
    </source>
</reference>
<organism evidence="1 2">
    <name type="scientific">Xylona heveae (strain CBS 132557 / TC161)</name>
    <dbReference type="NCBI Taxonomy" id="1328760"/>
    <lineage>
        <taxon>Eukaryota</taxon>
        <taxon>Fungi</taxon>
        <taxon>Dikarya</taxon>
        <taxon>Ascomycota</taxon>
        <taxon>Pezizomycotina</taxon>
        <taxon>Xylonomycetes</taxon>
        <taxon>Xylonales</taxon>
        <taxon>Xylonaceae</taxon>
        <taxon>Xylona</taxon>
    </lineage>
</organism>
<dbReference type="GeneID" id="28897810"/>
<dbReference type="Proteomes" id="UP000076632">
    <property type="component" value="Unassembled WGS sequence"/>
</dbReference>
<dbReference type="OrthoDB" id="4403049at2759"/>
<dbReference type="InParanoid" id="A0A165GB60"/>
<protein>
    <submittedName>
        <fullName evidence="1">Uncharacterized protein</fullName>
    </submittedName>
</protein>
<evidence type="ECO:0000313" key="1">
    <source>
        <dbReference type="EMBL" id="KZF21977.1"/>
    </source>
</evidence>
<sequence length="366" mass="42978">MRSDLLSSSSQLSIHIAIDASAIMAEQTPITLTIRGAESSEQSTSQLFSSSSMSMGEKMRKTIELYREKMYTSNKKFIYDRIEDIEAMNLPSEEEKLVVMGRFWFLLNEWHRREGWNPPWMASNAKKDIASKTQLESERAVKRLEDVKTLPHPVMDGLHPPELDETQRQLYIETFETVTNELAKTKDEAQWIRMPEELKSFLKYANGLEGPNFRYGKAYDFHMYGSGGLENKSIEETRDIFLDLHKHSHECLQEFFELEFEAKAAYICGETFWLDCCYYTFYAYCRLDAGFAKRHKRGHDWAWRIVLTNTSCDEEDLETKVFDSLEEFIIWHGSWDERMDVEEMREQMFENSMGIFQLESGYPDLD</sequence>
<dbReference type="EMBL" id="KV407459">
    <property type="protein sequence ID" value="KZF21977.1"/>
    <property type="molecule type" value="Genomic_DNA"/>
</dbReference>
<evidence type="ECO:0000313" key="2">
    <source>
        <dbReference type="Proteomes" id="UP000076632"/>
    </source>
</evidence>
<dbReference type="AlphaFoldDB" id="A0A165GB60"/>
<accession>A0A165GB60</accession>
<dbReference type="RefSeq" id="XP_018187532.1">
    <property type="nucleotide sequence ID" value="XM_018332673.1"/>
</dbReference>
<gene>
    <name evidence="1" type="ORF">L228DRAFT_247589</name>
</gene>
<dbReference type="OMA" id="WYSAYAY"/>
<name>A0A165GB60_XYLHT</name>
<keyword evidence="2" id="KW-1185">Reference proteome</keyword>
<proteinExistence type="predicted"/>